<comment type="caution">
    <text evidence="2">The sequence shown here is derived from an EMBL/GenBank/DDBJ whole genome shotgun (WGS) entry which is preliminary data.</text>
</comment>
<sequence>MRGGGGGVGLGALVATTGGLKAGGQVAEEGRINAGVAQAGGTSTFATLRDFNDFSRGLELLPALAADSAGPGPGSATLAAAAAAADGPRTATRLGEPRAPVRVWAAALPPSAISLPPSALAGLRGSVRSTASTQPDFARSFRPLDSHDLAQKQVLGQALDVSRSLARVEPVRGTKVLNRDDYVAWGDYAAGCRTTPAGWDSAHPAAAAQDTGGHRYPWG</sequence>
<protein>
    <submittedName>
        <fullName evidence="2">Uncharacterized protein</fullName>
    </submittedName>
</protein>
<organism evidence="2 3">
    <name type="scientific">Tetrabaena socialis</name>
    <dbReference type="NCBI Taxonomy" id="47790"/>
    <lineage>
        <taxon>Eukaryota</taxon>
        <taxon>Viridiplantae</taxon>
        <taxon>Chlorophyta</taxon>
        <taxon>core chlorophytes</taxon>
        <taxon>Chlorophyceae</taxon>
        <taxon>CS clade</taxon>
        <taxon>Chlamydomonadales</taxon>
        <taxon>Tetrabaenaceae</taxon>
        <taxon>Tetrabaena</taxon>
    </lineage>
</organism>
<evidence type="ECO:0000256" key="1">
    <source>
        <dbReference type="SAM" id="MobiDB-lite"/>
    </source>
</evidence>
<evidence type="ECO:0000313" key="3">
    <source>
        <dbReference type="Proteomes" id="UP000236333"/>
    </source>
</evidence>
<feature type="region of interest" description="Disordered" evidence="1">
    <location>
        <begin position="199"/>
        <end position="219"/>
    </location>
</feature>
<evidence type="ECO:0000313" key="2">
    <source>
        <dbReference type="EMBL" id="PNH00775.1"/>
    </source>
</evidence>
<dbReference type="EMBL" id="PGGS01001175">
    <property type="protein sequence ID" value="PNH00775.1"/>
    <property type="molecule type" value="Genomic_DNA"/>
</dbReference>
<keyword evidence="3" id="KW-1185">Reference proteome</keyword>
<gene>
    <name evidence="2" type="ORF">TSOC_013385</name>
</gene>
<accession>A0A2J7ZKH7</accession>
<dbReference type="OrthoDB" id="548763at2759"/>
<proteinExistence type="predicted"/>
<reference evidence="2 3" key="1">
    <citation type="journal article" date="2017" name="Mol. Biol. Evol.">
        <title>The 4-celled Tetrabaena socialis nuclear genome reveals the essential components for genetic control of cell number at the origin of multicellularity in the volvocine lineage.</title>
        <authorList>
            <person name="Featherston J."/>
            <person name="Arakaki Y."/>
            <person name="Hanschen E.R."/>
            <person name="Ferris P.J."/>
            <person name="Michod R.E."/>
            <person name="Olson B.J.S.C."/>
            <person name="Nozaki H."/>
            <person name="Durand P.M."/>
        </authorList>
    </citation>
    <scope>NUCLEOTIDE SEQUENCE [LARGE SCALE GENOMIC DNA]</scope>
    <source>
        <strain evidence="2 3">NIES-571</strain>
    </source>
</reference>
<dbReference type="AlphaFoldDB" id="A0A2J7ZKH7"/>
<dbReference type="Proteomes" id="UP000236333">
    <property type="component" value="Unassembled WGS sequence"/>
</dbReference>
<name>A0A2J7ZKH7_9CHLO</name>